<gene>
    <name evidence="1" type="ORF">CPAG_00220</name>
</gene>
<evidence type="ECO:0000313" key="2">
    <source>
        <dbReference type="Proteomes" id="UP000054567"/>
    </source>
</evidence>
<reference evidence="2" key="3">
    <citation type="journal article" date="2010" name="Genome Res.">
        <title>Population genomic sequencing of Coccidioides fungi reveals recent hybridization and transposon control.</title>
        <authorList>
            <person name="Neafsey D.E."/>
            <person name="Barker B.M."/>
            <person name="Sharpton T.J."/>
            <person name="Stajich J.E."/>
            <person name="Park D.J."/>
            <person name="Whiston E."/>
            <person name="Hung C.-Y."/>
            <person name="McMahan C."/>
            <person name="White J."/>
            <person name="Sykes S."/>
            <person name="Heiman D."/>
            <person name="Young S."/>
            <person name="Zeng Q."/>
            <person name="Abouelleil A."/>
            <person name="Aftuck L."/>
            <person name="Bessette D."/>
            <person name="Brown A."/>
            <person name="FitzGerald M."/>
            <person name="Lui A."/>
            <person name="Macdonald J.P."/>
            <person name="Priest M."/>
            <person name="Orbach M.J."/>
            <person name="Galgiani J.N."/>
            <person name="Kirkland T.N."/>
            <person name="Cole G.T."/>
            <person name="Birren B.W."/>
            <person name="Henn M.R."/>
            <person name="Taylor J.W."/>
            <person name="Rounsley S.D."/>
        </authorList>
    </citation>
    <scope>NUCLEOTIDE SEQUENCE [LARGE SCALE GENOMIC DNA]</scope>
    <source>
        <strain evidence="2">RMSCC 3488</strain>
    </source>
</reference>
<evidence type="ECO:0000313" key="1">
    <source>
        <dbReference type="EMBL" id="KMM63867.1"/>
    </source>
</evidence>
<organism evidence="1 2">
    <name type="scientific">Coccidioides posadasii RMSCC 3488</name>
    <dbReference type="NCBI Taxonomy" id="454284"/>
    <lineage>
        <taxon>Eukaryota</taxon>
        <taxon>Fungi</taxon>
        <taxon>Dikarya</taxon>
        <taxon>Ascomycota</taxon>
        <taxon>Pezizomycotina</taxon>
        <taxon>Eurotiomycetes</taxon>
        <taxon>Eurotiomycetidae</taxon>
        <taxon>Onygenales</taxon>
        <taxon>Onygenaceae</taxon>
        <taxon>Coccidioides</taxon>
    </lineage>
</organism>
<reference evidence="1 2" key="1">
    <citation type="submission" date="2007-06" db="EMBL/GenBank/DDBJ databases">
        <title>The Genome Sequence of Coccidioides posadasii RMSCC_3488.</title>
        <authorList>
            <consortium name="Coccidioides Genome Resources Consortium"/>
            <consortium name="The Broad Institute Genome Sequencing Platform"/>
            <person name="Henn M.R."/>
            <person name="Sykes S."/>
            <person name="Young S."/>
            <person name="Jaffe D."/>
            <person name="Berlin A."/>
            <person name="Alvarez P."/>
            <person name="Butler J."/>
            <person name="Gnerre S."/>
            <person name="Grabherr M."/>
            <person name="Mauceli E."/>
            <person name="Brockman W."/>
            <person name="Kodira C."/>
            <person name="Alvarado L."/>
            <person name="Zeng Q."/>
            <person name="Crawford M."/>
            <person name="Antoine C."/>
            <person name="Devon K."/>
            <person name="Galgiani J."/>
            <person name="Orsborn K."/>
            <person name="Lewis M.L."/>
            <person name="Nusbaum C."/>
            <person name="Galagan J."/>
            <person name="Birren B."/>
        </authorList>
    </citation>
    <scope>NUCLEOTIDE SEQUENCE [LARGE SCALE GENOMIC DNA]</scope>
    <source>
        <strain evidence="1 2">RMSCC 3488</strain>
    </source>
</reference>
<proteinExistence type="predicted"/>
<reference evidence="2" key="2">
    <citation type="journal article" date="2009" name="Genome Res.">
        <title>Comparative genomic analyses of the human fungal pathogens Coccidioides and their relatives.</title>
        <authorList>
            <person name="Sharpton T.J."/>
            <person name="Stajich J.E."/>
            <person name="Rounsley S.D."/>
            <person name="Gardner M.J."/>
            <person name="Wortman J.R."/>
            <person name="Jordar V.S."/>
            <person name="Maiti R."/>
            <person name="Kodira C.D."/>
            <person name="Neafsey D.E."/>
            <person name="Zeng Q."/>
            <person name="Hung C.-Y."/>
            <person name="McMahan C."/>
            <person name="Muszewska A."/>
            <person name="Grynberg M."/>
            <person name="Mandel M.A."/>
            <person name="Kellner E.M."/>
            <person name="Barker B.M."/>
            <person name="Galgiani J.N."/>
            <person name="Orbach M.J."/>
            <person name="Kirkland T.N."/>
            <person name="Cole G.T."/>
            <person name="Henn M.R."/>
            <person name="Birren B.W."/>
            <person name="Taylor J.W."/>
        </authorList>
    </citation>
    <scope>NUCLEOTIDE SEQUENCE [LARGE SCALE GENOMIC DNA]</scope>
    <source>
        <strain evidence="2">RMSCC 3488</strain>
    </source>
</reference>
<dbReference type="Proteomes" id="UP000054567">
    <property type="component" value="Unassembled WGS sequence"/>
</dbReference>
<accession>A0A0J6HY25</accession>
<dbReference type="AlphaFoldDB" id="A0A0J6HY25"/>
<dbReference type="EMBL" id="DS268109">
    <property type="protein sequence ID" value="KMM63867.1"/>
    <property type="molecule type" value="Genomic_DNA"/>
</dbReference>
<protein>
    <submittedName>
        <fullName evidence="1">Uncharacterized protein</fullName>
    </submittedName>
</protein>
<dbReference type="VEuPathDB" id="FungiDB:CPAG_00220"/>
<sequence length="265" mass="29283">MSGVLDERAFDLHHNLWPKCSFDFPTKSGLSVHQVQAYHCCDNKNNLRLHPLSRRHRGPQCYGYKRLFPSFSAMIIRLEAGACARGTGLRSITLPVVKCHSAHRQSGMPPYCYPSCERVFTTLSGTCQHAEYFLSVVEPHVEAHFLLRLSLAALLFAALVSQACPDPVWLSWSVLSSSPSFGWNELPVRLAGSKQSPSLKPEGGYSLAYGNPWVACFPYIDVEYVSVDTVPPPVLAGLKAGSFNQKPRSQPQCKAILAGFCGRSR</sequence>
<name>A0A0J6HY25_COCPO</name>